<dbReference type="Proteomes" id="UP000324800">
    <property type="component" value="Unassembled WGS sequence"/>
</dbReference>
<keyword evidence="2" id="KW-1133">Transmembrane helix</keyword>
<dbReference type="InterPro" id="IPR057352">
    <property type="entry name" value="TPR_TmcB/C"/>
</dbReference>
<sequence>MRKKSDAIILSEQILAQGQKKFGTDSHLWVTIALYHKSFTKNNMKLGEALRSIKQNIPSVIERWIVYALTHDMERENSQKGGSSSVGVAFRLRFDQGTKAHDLSKAYLTQAYSLLTRDNLDLERIMLFLDKAIIQERESRKVLEDLMKQYPSSVQLIRAYGALLRDIYRDDDDALAMFNVATSIEEDSAQLEGKGNGEDKQSIRSKDKQSIGGRSQSKMSNGVKSQGSNGTRKRKKKKYSSEQLNIHSVNKENLIPGFLQIVVVCMAVVIAVMIVTFILQNNNFNNCKIAVDQINCCTSIMVMFIDTYIYSKYLTLRYNIIDNPSIEDGVYFVPSLESIKKVLGVAKNQDIFDLFEGEDLSQTLTDNDVINNIANIGLDISKQYWKQDDERSQAYLYYMRANVPITAIEASKRLALQIAHNVKQSSIQSIIISAVLGILSLSIPVIVNIIQFMITVTKLKKGRQQIFLKLVKTSKYEYLLLKKRLDDIDKDSGDTEAQSIQLSGKDNALQVEENINKGIKNKKDKDDEDFDSLDDEDDKDQEEQENKEDQNQTTIGMNELGSGLYSGLIGNTNMNMNMMSEMNKTQQQQMMQLQMMQLQMKIQQQQEQQQQQQQDNENNEKEEDEEEEYDESDEEDSDTKRKKKEKKKKQKEEKNKSTESKGGKEKEENKEQIDKEKDLTNRVLQISSYIPISFYIRIFIGFALIIIMPVVFTVLSIVASLIVIQYNEAIFLSGYRSVILGTCQLCCIIIVQSQVTEILGVFPNFKVDIATNPVWNDISHFTTGKEIRVMLLEKAITFVTSLNQIVLYGSNINDDIVTGDWQIDQLNSPRTIKKGSQTQKIQYEPNEIFVNRDGDELLNHRVYSINGPYNGLEALFALFIQSAKILLETSEKAILDQNAPRPTLSLTAVQDMSSLLIYDLAV</sequence>
<dbReference type="AlphaFoldDB" id="A0A5J4W516"/>
<reference evidence="4 5" key="1">
    <citation type="submission" date="2019-03" db="EMBL/GenBank/DDBJ databases">
        <title>Single cell metagenomics reveals metabolic interactions within the superorganism composed of flagellate Streblomastix strix and complex community of Bacteroidetes bacteria on its surface.</title>
        <authorList>
            <person name="Treitli S.C."/>
            <person name="Kolisko M."/>
            <person name="Husnik F."/>
            <person name="Keeling P."/>
            <person name="Hampl V."/>
        </authorList>
    </citation>
    <scope>NUCLEOTIDE SEQUENCE [LARGE SCALE GENOMIC DNA]</scope>
    <source>
        <strain evidence="4">ST1C</strain>
    </source>
</reference>
<feature type="domain" description="TmcB/TmcC TPR repeats" evidence="3">
    <location>
        <begin position="88"/>
        <end position="189"/>
    </location>
</feature>
<protein>
    <recommendedName>
        <fullName evidence="3">TmcB/TmcC TPR repeats domain-containing protein</fullName>
    </recommendedName>
</protein>
<proteinExistence type="predicted"/>
<keyword evidence="2" id="KW-0472">Membrane</keyword>
<evidence type="ECO:0000256" key="2">
    <source>
        <dbReference type="SAM" id="Phobius"/>
    </source>
</evidence>
<accession>A0A5J4W516</accession>
<feature type="transmembrane region" description="Helical" evidence="2">
    <location>
        <begin position="694"/>
        <end position="724"/>
    </location>
</feature>
<feature type="compositionally biased region" description="Acidic residues" evidence="1">
    <location>
        <begin position="526"/>
        <end position="546"/>
    </location>
</feature>
<feature type="region of interest" description="Disordered" evidence="1">
    <location>
        <begin position="189"/>
        <end position="242"/>
    </location>
</feature>
<organism evidence="4 5">
    <name type="scientific">Streblomastix strix</name>
    <dbReference type="NCBI Taxonomy" id="222440"/>
    <lineage>
        <taxon>Eukaryota</taxon>
        <taxon>Metamonada</taxon>
        <taxon>Preaxostyla</taxon>
        <taxon>Oxymonadida</taxon>
        <taxon>Streblomastigidae</taxon>
        <taxon>Streblomastix</taxon>
    </lineage>
</organism>
<feature type="region of interest" description="Disordered" evidence="1">
    <location>
        <begin position="517"/>
        <end position="559"/>
    </location>
</feature>
<evidence type="ECO:0000313" key="5">
    <source>
        <dbReference type="Proteomes" id="UP000324800"/>
    </source>
</evidence>
<keyword evidence="2" id="KW-0812">Transmembrane</keyword>
<feature type="compositionally biased region" description="Polar residues" evidence="1">
    <location>
        <begin position="212"/>
        <end position="230"/>
    </location>
</feature>
<feature type="compositionally biased region" description="Basic and acidic residues" evidence="1">
    <location>
        <begin position="195"/>
        <end position="209"/>
    </location>
</feature>
<feature type="transmembrane region" description="Helical" evidence="2">
    <location>
        <begin position="730"/>
        <end position="751"/>
    </location>
</feature>
<feature type="transmembrane region" description="Helical" evidence="2">
    <location>
        <begin position="258"/>
        <end position="279"/>
    </location>
</feature>
<feature type="compositionally biased region" description="Low complexity" evidence="1">
    <location>
        <begin position="603"/>
        <end position="616"/>
    </location>
</feature>
<evidence type="ECO:0000259" key="3">
    <source>
        <dbReference type="Pfam" id="PF25474"/>
    </source>
</evidence>
<feature type="region of interest" description="Disordered" evidence="1">
    <location>
        <begin position="603"/>
        <end position="673"/>
    </location>
</feature>
<evidence type="ECO:0000313" key="4">
    <source>
        <dbReference type="EMBL" id="KAA6390074.1"/>
    </source>
</evidence>
<comment type="caution">
    <text evidence="4">The sequence shown here is derived from an EMBL/GenBank/DDBJ whole genome shotgun (WGS) entry which is preliminary data.</text>
</comment>
<gene>
    <name evidence="4" type="ORF">EZS28_014398</name>
</gene>
<dbReference type="EMBL" id="SNRW01003354">
    <property type="protein sequence ID" value="KAA6390074.1"/>
    <property type="molecule type" value="Genomic_DNA"/>
</dbReference>
<evidence type="ECO:0000256" key="1">
    <source>
        <dbReference type="SAM" id="MobiDB-lite"/>
    </source>
</evidence>
<feature type="transmembrane region" description="Helical" evidence="2">
    <location>
        <begin position="430"/>
        <end position="454"/>
    </location>
</feature>
<name>A0A5J4W516_9EUKA</name>
<feature type="compositionally biased region" description="Basic and acidic residues" evidence="1">
    <location>
        <begin position="650"/>
        <end position="673"/>
    </location>
</feature>
<feature type="compositionally biased region" description="Acidic residues" evidence="1">
    <location>
        <begin position="620"/>
        <end position="637"/>
    </location>
</feature>
<dbReference type="Pfam" id="PF25474">
    <property type="entry name" value="TPR_TmcB"/>
    <property type="match status" value="1"/>
</dbReference>
<feature type="compositionally biased region" description="Basic residues" evidence="1">
    <location>
        <begin position="640"/>
        <end position="649"/>
    </location>
</feature>